<name>A0A2P7N1U7_9CYAN</name>
<feature type="domain" description="CHK kinase-like" evidence="2">
    <location>
        <begin position="158"/>
        <end position="330"/>
    </location>
</feature>
<dbReference type="Pfam" id="PF02958">
    <property type="entry name" value="EcKL"/>
    <property type="match status" value="2"/>
</dbReference>
<feature type="compositionally biased region" description="Polar residues" evidence="1">
    <location>
        <begin position="1"/>
        <end position="14"/>
    </location>
</feature>
<dbReference type="Proteomes" id="UP000243002">
    <property type="component" value="Unassembled WGS sequence"/>
</dbReference>
<keyword evidence="4" id="KW-1185">Reference proteome</keyword>
<protein>
    <recommendedName>
        <fullName evidence="2">CHK kinase-like domain-containing protein</fullName>
    </recommendedName>
</protein>
<proteinExistence type="predicted"/>
<comment type="caution">
    <text evidence="3">The sequence shown here is derived from an EMBL/GenBank/DDBJ whole genome shotgun (WGS) entry which is preliminary data.</text>
</comment>
<dbReference type="SUPFAM" id="SSF56112">
    <property type="entry name" value="Protein kinase-like (PK-like)"/>
    <property type="match status" value="1"/>
</dbReference>
<evidence type="ECO:0000313" key="3">
    <source>
        <dbReference type="EMBL" id="PSJ07439.1"/>
    </source>
</evidence>
<dbReference type="InterPro" id="IPR004119">
    <property type="entry name" value="EcKL"/>
</dbReference>
<feature type="region of interest" description="Disordered" evidence="1">
    <location>
        <begin position="1"/>
        <end position="21"/>
    </location>
</feature>
<dbReference type="InterPro" id="IPR015897">
    <property type="entry name" value="CHK_kinase-like"/>
</dbReference>
<sequence length="404" mass="44800">MAKNSAPSWPNSRQFQRRSASRPCWPADQAVALAITGPASTRLVVGALCGCSASQRATQPAATRFDSSNVKSLEAKLLGEGRGFQSTTWRLELSCDPPEEGPASVILKSETSNKDFNEFSRLNNAFGREVGVYTHCTPRLENHKPSVFATNSSEPYWLLIEDLTHLRSGDQVIGLSYQETLATIQRMAAIHAEFWLDPSLNQHSWLPNHGFWFADPKAEIVDDFFATYGVRFGTDVCRLYRAVLEQSADIDQALNDRPWTLVHGDLRADNLLFGNTVEDPESVIIDWSWASRSSAAIDIAFLIGGSTPQAQRLGRHEDLLLAWHQELLKLGVCDYSLEEARYDLQLAALRTITAGIAMHSFTGPDIPIRAALFMDDSIQRHAAYALEIDAWQALALPDPSAWNA</sequence>
<dbReference type="PANTHER" id="PTHR11012">
    <property type="entry name" value="PROTEIN KINASE-LIKE DOMAIN-CONTAINING"/>
    <property type="match status" value="1"/>
</dbReference>
<reference evidence="3 4" key="1">
    <citation type="journal article" date="2018" name="Environ. Microbiol.">
        <title>Ecological and genomic features of two widespread freshwater picocyanobacteria.</title>
        <authorList>
            <person name="Cabello-Yeves P.J."/>
            <person name="Picazo A."/>
            <person name="Camacho A."/>
            <person name="Callieri C."/>
            <person name="Rosselli R."/>
            <person name="Roda-Garcia J.J."/>
            <person name="Coutinho F.H."/>
            <person name="Rodriguez-Valera F."/>
        </authorList>
    </citation>
    <scope>NUCLEOTIDE SEQUENCE [LARGE SCALE GENOMIC DNA]</scope>
    <source>
        <strain evidence="3 4">Tous</strain>
    </source>
</reference>
<dbReference type="AlphaFoldDB" id="A0A2P7N1U7"/>
<organism evidence="3 4">
    <name type="scientific">Cyanobium usitatum str. Tous</name>
    <dbReference type="NCBI Taxonomy" id="2116684"/>
    <lineage>
        <taxon>Bacteria</taxon>
        <taxon>Bacillati</taxon>
        <taxon>Cyanobacteriota</taxon>
        <taxon>Cyanophyceae</taxon>
        <taxon>Synechococcales</taxon>
        <taxon>Prochlorococcaceae</taxon>
        <taxon>Cyanobium</taxon>
    </lineage>
</organism>
<dbReference type="InterPro" id="IPR011009">
    <property type="entry name" value="Kinase-like_dom_sf"/>
</dbReference>
<accession>A0A2P7N1U7</accession>
<evidence type="ECO:0000259" key="2">
    <source>
        <dbReference type="SMART" id="SM00587"/>
    </source>
</evidence>
<dbReference type="OrthoDB" id="115252at2"/>
<dbReference type="PANTHER" id="PTHR11012:SF30">
    <property type="entry name" value="PROTEIN KINASE-LIKE DOMAIN-CONTAINING"/>
    <property type="match status" value="1"/>
</dbReference>
<dbReference type="SMART" id="SM00587">
    <property type="entry name" value="CHK"/>
    <property type="match status" value="1"/>
</dbReference>
<evidence type="ECO:0000313" key="4">
    <source>
        <dbReference type="Proteomes" id="UP000243002"/>
    </source>
</evidence>
<dbReference type="Gene3D" id="3.90.1200.10">
    <property type="match status" value="1"/>
</dbReference>
<gene>
    <name evidence="3" type="ORF">C7K55_01610</name>
</gene>
<dbReference type="EMBL" id="PXXO01000001">
    <property type="protein sequence ID" value="PSJ07439.1"/>
    <property type="molecule type" value="Genomic_DNA"/>
</dbReference>
<evidence type="ECO:0000256" key="1">
    <source>
        <dbReference type="SAM" id="MobiDB-lite"/>
    </source>
</evidence>
<dbReference type="RefSeq" id="WP_106501624.1">
    <property type="nucleotide sequence ID" value="NZ_PXXO01000001.1"/>
</dbReference>